<evidence type="ECO:0000313" key="13">
    <source>
        <dbReference type="Proteomes" id="UP000095009"/>
    </source>
</evidence>
<evidence type="ECO:0000256" key="5">
    <source>
        <dbReference type="ARBA" id="ARBA00012919"/>
    </source>
</evidence>
<dbReference type="Pfam" id="PF00202">
    <property type="entry name" value="Aminotran_3"/>
    <property type="match status" value="1"/>
</dbReference>
<keyword evidence="8" id="KW-0028">Amino-acid biosynthesis</keyword>
<dbReference type="PANTHER" id="PTHR11986">
    <property type="entry name" value="AMINOTRANSFERASE CLASS III"/>
    <property type="match status" value="1"/>
</dbReference>
<name>A0A1E3PMU9_9ASCO</name>
<dbReference type="Gene3D" id="3.40.640.10">
    <property type="entry name" value="Type I PLP-dependent aspartate aminotransferase-like (Major domain)"/>
    <property type="match status" value="1"/>
</dbReference>
<dbReference type="PIRSF" id="PIRSF000521">
    <property type="entry name" value="Transaminase_4ab_Lys_Orn"/>
    <property type="match status" value="1"/>
</dbReference>
<dbReference type="STRING" id="857566.A0A1E3PMU9"/>
<evidence type="ECO:0000256" key="11">
    <source>
        <dbReference type="RuleBase" id="RU003560"/>
    </source>
</evidence>
<gene>
    <name evidence="12" type="ORF">NADFUDRAFT_73893</name>
</gene>
<dbReference type="HAMAP" id="MF_01107">
    <property type="entry name" value="ArgD_aminotrans_3"/>
    <property type="match status" value="1"/>
</dbReference>
<evidence type="ECO:0000256" key="6">
    <source>
        <dbReference type="ARBA" id="ARBA00021753"/>
    </source>
</evidence>
<dbReference type="GO" id="GO:0003992">
    <property type="term" value="F:N2-acetyl-L-ornithine:2-oxoglutarate 5-aminotransferase activity"/>
    <property type="evidence" value="ECO:0007669"/>
    <property type="project" value="UniProtKB-EC"/>
</dbReference>
<dbReference type="AlphaFoldDB" id="A0A1E3PMU9"/>
<reference evidence="12 13" key="1">
    <citation type="journal article" date="2016" name="Proc. Natl. Acad. Sci. U.S.A.">
        <title>Comparative genomics of biotechnologically important yeasts.</title>
        <authorList>
            <person name="Riley R."/>
            <person name="Haridas S."/>
            <person name="Wolfe K.H."/>
            <person name="Lopes M.R."/>
            <person name="Hittinger C.T."/>
            <person name="Goeker M."/>
            <person name="Salamov A.A."/>
            <person name="Wisecaver J.H."/>
            <person name="Long T.M."/>
            <person name="Calvey C.H."/>
            <person name="Aerts A.L."/>
            <person name="Barry K.W."/>
            <person name="Choi C."/>
            <person name="Clum A."/>
            <person name="Coughlan A.Y."/>
            <person name="Deshpande S."/>
            <person name="Douglass A.P."/>
            <person name="Hanson S.J."/>
            <person name="Klenk H.-P."/>
            <person name="LaButti K.M."/>
            <person name="Lapidus A."/>
            <person name="Lindquist E.A."/>
            <person name="Lipzen A.M."/>
            <person name="Meier-Kolthoff J.P."/>
            <person name="Ohm R.A."/>
            <person name="Otillar R.P."/>
            <person name="Pangilinan J.L."/>
            <person name="Peng Y."/>
            <person name="Rokas A."/>
            <person name="Rosa C.A."/>
            <person name="Scheuner C."/>
            <person name="Sibirny A.A."/>
            <person name="Slot J.C."/>
            <person name="Stielow J.B."/>
            <person name="Sun H."/>
            <person name="Kurtzman C.P."/>
            <person name="Blackwell M."/>
            <person name="Grigoriev I.V."/>
            <person name="Jeffries T.W."/>
        </authorList>
    </citation>
    <scope>NUCLEOTIDE SEQUENCE [LARGE SCALE GENOMIC DNA]</scope>
    <source>
        <strain evidence="12 13">DSM 6958</strain>
    </source>
</reference>
<dbReference type="SUPFAM" id="SSF53383">
    <property type="entry name" value="PLP-dependent transferases"/>
    <property type="match status" value="1"/>
</dbReference>
<proteinExistence type="inferred from homology"/>
<dbReference type="InterPro" id="IPR049704">
    <property type="entry name" value="Aminotrans_3_PPA_site"/>
</dbReference>
<dbReference type="NCBIfam" id="NF002325">
    <property type="entry name" value="PRK01278.1"/>
    <property type="match status" value="1"/>
</dbReference>
<evidence type="ECO:0000256" key="8">
    <source>
        <dbReference type="ARBA" id="ARBA00022605"/>
    </source>
</evidence>
<dbReference type="Proteomes" id="UP000095009">
    <property type="component" value="Unassembled WGS sequence"/>
</dbReference>
<dbReference type="GO" id="GO:0005759">
    <property type="term" value="C:mitochondrial matrix"/>
    <property type="evidence" value="ECO:0007669"/>
    <property type="project" value="TreeGrafter"/>
</dbReference>
<dbReference type="InterPro" id="IPR015422">
    <property type="entry name" value="PyrdxlP-dep_Trfase_small"/>
</dbReference>
<evidence type="ECO:0000256" key="2">
    <source>
        <dbReference type="ARBA" id="ARBA00004173"/>
    </source>
</evidence>
<dbReference type="InterPro" id="IPR015421">
    <property type="entry name" value="PyrdxlP-dep_Trfase_major"/>
</dbReference>
<dbReference type="InterPro" id="IPR050103">
    <property type="entry name" value="Class-III_PLP-dep_AT"/>
</dbReference>
<dbReference type="GO" id="GO:0042802">
    <property type="term" value="F:identical protein binding"/>
    <property type="evidence" value="ECO:0007669"/>
    <property type="project" value="TreeGrafter"/>
</dbReference>
<sequence>MSRMLSHSPEFVASHDSFNVTTYNRPQDLVVARAEGAFLYDLSGRQYIDFLAGIAVTGLGHSNPAIAEIIYDQAKTVMHQSNLFHSVWANKLAKSLVETTKQAGGMKDAARVFMANSGAEANEAALKFARKYGKLQSPDKFELISFKNSFHGRTMGALSLTPNPKYQAPFSPMVPGCKVAEINHLPSLDLITEKTCGVIVEPIQGEGGINELSADFLLALRQKCDQVGALLIYDEIQCGLGRTGKLWAHQHFPREAHPDILTMAKALGNGFPIGATMITERVEKALQVGDHGTTYGGNPMAARVGHYVLSEVSSAAILDGVAAKSQKFTERFQKFVAEYPKLVSGYRGRGLLLGLQLTSDPSPIVNAAREKGLLVITCGTNTLRFIPALNIDDKIIDDGLNILESVIAEHYKTL</sequence>
<dbReference type="Gene3D" id="3.90.1150.10">
    <property type="entry name" value="Aspartate Aminotransferase, domain 1"/>
    <property type="match status" value="1"/>
</dbReference>
<keyword evidence="13" id="KW-1185">Reference proteome</keyword>
<evidence type="ECO:0000256" key="10">
    <source>
        <dbReference type="ARBA" id="ARBA00022898"/>
    </source>
</evidence>
<comment type="pathway">
    <text evidence="3">Amino-acid biosynthesis; L-arginine biosynthesis; N(2)-acetyl-L-ornithine from L-glutamate: step 4/4.</text>
</comment>
<dbReference type="GO" id="GO:0006526">
    <property type="term" value="P:L-arginine biosynthetic process"/>
    <property type="evidence" value="ECO:0007669"/>
    <property type="project" value="UniProtKB-UniPathway"/>
</dbReference>
<protein>
    <recommendedName>
        <fullName evidence="6">Acetylornithine aminotransferase, mitochondrial</fullName>
        <ecNumber evidence="5">2.6.1.11</ecNumber>
    </recommendedName>
</protein>
<evidence type="ECO:0000256" key="1">
    <source>
        <dbReference type="ARBA" id="ARBA00001933"/>
    </source>
</evidence>
<evidence type="ECO:0000256" key="9">
    <source>
        <dbReference type="ARBA" id="ARBA00022679"/>
    </source>
</evidence>
<evidence type="ECO:0000313" key="12">
    <source>
        <dbReference type="EMBL" id="ODQ66755.1"/>
    </source>
</evidence>
<keyword evidence="9 12" id="KW-0808">Transferase</keyword>
<accession>A0A1E3PMU9</accession>
<dbReference type="PANTHER" id="PTHR11986:SF79">
    <property type="entry name" value="ACETYLORNITHINE AMINOTRANSFERASE, MITOCHONDRIAL"/>
    <property type="match status" value="1"/>
</dbReference>
<dbReference type="NCBIfam" id="TIGR00707">
    <property type="entry name" value="argD"/>
    <property type="match status" value="1"/>
</dbReference>
<comment type="similarity">
    <text evidence="4 11">Belongs to the class-III pyridoxal-phosphate-dependent aminotransferase family.</text>
</comment>
<dbReference type="UniPathway" id="UPA00068">
    <property type="reaction ID" value="UER00109"/>
</dbReference>
<organism evidence="12 13">
    <name type="scientific">Nadsonia fulvescens var. elongata DSM 6958</name>
    <dbReference type="NCBI Taxonomy" id="857566"/>
    <lineage>
        <taxon>Eukaryota</taxon>
        <taxon>Fungi</taxon>
        <taxon>Dikarya</taxon>
        <taxon>Ascomycota</taxon>
        <taxon>Saccharomycotina</taxon>
        <taxon>Dipodascomycetes</taxon>
        <taxon>Dipodascales</taxon>
        <taxon>Dipodascales incertae sedis</taxon>
        <taxon>Nadsonia</taxon>
    </lineage>
</organism>
<dbReference type="CDD" id="cd00610">
    <property type="entry name" value="OAT_like"/>
    <property type="match status" value="1"/>
</dbReference>
<comment type="cofactor">
    <cofactor evidence="1">
        <name>pyridoxal 5'-phosphate</name>
        <dbReference type="ChEBI" id="CHEBI:597326"/>
    </cofactor>
</comment>
<dbReference type="EMBL" id="KV454408">
    <property type="protein sequence ID" value="ODQ66755.1"/>
    <property type="molecule type" value="Genomic_DNA"/>
</dbReference>
<evidence type="ECO:0000256" key="3">
    <source>
        <dbReference type="ARBA" id="ARBA00005024"/>
    </source>
</evidence>
<dbReference type="EC" id="2.6.1.11" evidence="5"/>
<dbReference type="PROSITE" id="PS00600">
    <property type="entry name" value="AA_TRANSFER_CLASS_3"/>
    <property type="match status" value="1"/>
</dbReference>
<dbReference type="GO" id="GO:0030170">
    <property type="term" value="F:pyridoxal phosphate binding"/>
    <property type="evidence" value="ECO:0007669"/>
    <property type="project" value="InterPro"/>
</dbReference>
<dbReference type="OrthoDB" id="5419315at2759"/>
<comment type="subcellular location">
    <subcellularLocation>
        <location evidence="2">Mitochondrion</location>
    </subcellularLocation>
</comment>
<dbReference type="InterPro" id="IPR004636">
    <property type="entry name" value="AcOrn/SuccOrn_fam"/>
</dbReference>
<dbReference type="FunFam" id="3.40.640.10:FF:000004">
    <property type="entry name" value="Acetylornithine aminotransferase"/>
    <property type="match status" value="1"/>
</dbReference>
<keyword evidence="7 12" id="KW-0032">Aminotransferase</keyword>
<evidence type="ECO:0000256" key="4">
    <source>
        <dbReference type="ARBA" id="ARBA00008954"/>
    </source>
</evidence>
<dbReference type="InterPro" id="IPR005814">
    <property type="entry name" value="Aminotrans_3"/>
</dbReference>
<dbReference type="InterPro" id="IPR015424">
    <property type="entry name" value="PyrdxlP-dep_Trfase"/>
</dbReference>
<keyword evidence="10 11" id="KW-0663">Pyridoxal phosphate</keyword>
<evidence type="ECO:0000256" key="7">
    <source>
        <dbReference type="ARBA" id="ARBA00022576"/>
    </source>
</evidence>